<sequence length="343" mass="38700">MNVTKQHIKDAVSANILSSEQSEQLIAFLNQQTSTTAKFDFTHVLYYLGGLIAIGAMTLFMNLGWVSFGGIGIVFISLFYAAVGIKLANVFKMKGFFVPAGLCATFVVVLTPLAVFGVQQALGVWPDDTVYRDYHRYIHWHWLYMELSTLAVGVVIAWKYKYPFLVMPIAVTLWYLTMDVSVMLSDGEYSWELRTIVSMYTGLLMIALGFWVDVRTANKADYAFWIYLFGVIAFWGGLSSQHSDSELSKFFYFLINFVMIFIGVLLIRRVFVVFGAIGCTGYVGYLAAEVFADSWFFPIALTFLGLFVIYLGIKWQKNDAAITAKTRKLLPKAVQTLLDAKHL</sequence>
<dbReference type="AlphaFoldDB" id="F5Z8V8"/>
<accession>F5Z8V8</accession>
<organism evidence="2 3">
    <name type="scientific">Alteromonas naphthalenivorans</name>
    <dbReference type="NCBI Taxonomy" id="715451"/>
    <lineage>
        <taxon>Bacteria</taxon>
        <taxon>Pseudomonadati</taxon>
        <taxon>Pseudomonadota</taxon>
        <taxon>Gammaproteobacteria</taxon>
        <taxon>Alteromonadales</taxon>
        <taxon>Alteromonadaceae</taxon>
        <taxon>Alteromonas/Salinimonas group</taxon>
        <taxon>Alteromonas</taxon>
    </lineage>
</organism>
<feature type="transmembrane region" description="Helical" evidence="1">
    <location>
        <begin position="196"/>
        <end position="214"/>
    </location>
</feature>
<dbReference type="EMBL" id="CP002339">
    <property type="protein sequence ID" value="AEF03501.1"/>
    <property type="molecule type" value="Genomic_DNA"/>
</dbReference>
<feature type="transmembrane region" description="Helical" evidence="1">
    <location>
        <begin position="250"/>
        <end position="266"/>
    </location>
</feature>
<reference evidence="2 3" key="1">
    <citation type="journal article" date="2011" name="J. Bacteriol.">
        <title>Complete genome sequence of the polycyclic aromatic hydrocarbon-degrading bacterium Alteromonas sp. strain SN2.</title>
        <authorList>
            <person name="Jin H.M."/>
            <person name="Jeong H."/>
            <person name="Moon E.J."/>
            <person name="Math R.K."/>
            <person name="Lee K."/>
            <person name="Kim H.J."/>
            <person name="Jeon C.O."/>
            <person name="Oh T.K."/>
            <person name="Kim J.F."/>
        </authorList>
    </citation>
    <scope>NUCLEOTIDE SEQUENCE [LARGE SCALE GENOMIC DNA]</scope>
    <source>
        <strain evidence="3">JCM 17741 / KACC 18427 / KCTC 11700BP / SN2</strain>
    </source>
</reference>
<feature type="transmembrane region" description="Helical" evidence="1">
    <location>
        <begin position="271"/>
        <end position="288"/>
    </location>
</feature>
<dbReference type="OrthoDB" id="1675191at2"/>
<name>F5Z8V8_ALTNA</name>
<evidence type="ECO:0000313" key="2">
    <source>
        <dbReference type="EMBL" id="AEF03501.1"/>
    </source>
</evidence>
<dbReference type="HOGENOM" id="CLU_058682_0_0_6"/>
<dbReference type="eggNOG" id="ENOG502Z7N0">
    <property type="taxonomic scope" value="Bacteria"/>
</dbReference>
<proteinExistence type="predicted"/>
<keyword evidence="1" id="KW-1133">Transmembrane helix</keyword>
<keyword evidence="3" id="KW-1185">Reference proteome</keyword>
<evidence type="ECO:0000256" key="1">
    <source>
        <dbReference type="SAM" id="Phobius"/>
    </source>
</evidence>
<evidence type="ECO:0008006" key="4">
    <source>
        <dbReference type="Google" id="ProtNLM"/>
    </source>
</evidence>
<feature type="transmembrane region" description="Helical" evidence="1">
    <location>
        <begin position="96"/>
        <end position="118"/>
    </location>
</feature>
<feature type="transmembrane region" description="Helical" evidence="1">
    <location>
        <begin position="71"/>
        <end position="89"/>
    </location>
</feature>
<evidence type="ECO:0000313" key="3">
    <source>
        <dbReference type="Proteomes" id="UP000000683"/>
    </source>
</evidence>
<feature type="transmembrane region" description="Helical" evidence="1">
    <location>
        <begin position="138"/>
        <end position="158"/>
    </location>
</feature>
<keyword evidence="1" id="KW-0472">Membrane</keyword>
<feature type="transmembrane region" description="Helical" evidence="1">
    <location>
        <begin position="294"/>
        <end position="313"/>
    </location>
</feature>
<dbReference type="KEGG" id="alt:ambt_09875"/>
<keyword evidence="1" id="KW-0812">Transmembrane</keyword>
<protein>
    <recommendedName>
        <fullName evidence="4">DUF2157 domain-containing protein</fullName>
    </recommendedName>
</protein>
<dbReference type="Proteomes" id="UP000000683">
    <property type="component" value="Chromosome"/>
</dbReference>
<gene>
    <name evidence="2" type="ordered locus">ambt_09875</name>
</gene>
<feature type="transmembrane region" description="Helical" evidence="1">
    <location>
        <begin position="165"/>
        <end position="184"/>
    </location>
</feature>
<feature type="transmembrane region" description="Helical" evidence="1">
    <location>
        <begin position="44"/>
        <end position="65"/>
    </location>
</feature>
<dbReference type="RefSeq" id="WP_013784436.1">
    <property type="nucleotide sequence ID" value="NC_015554.1"/>
</dbReference>
<feature type="transmembrane region" description="Helical" evidence="1">
    <location>
        <begin position="221"/>
        <end position="238"/>
    </location>
</feature>